<reference evidence="11" key="2">
    <citation type="submission" date="2020-09" db="EMBL/GenBank/DDBJ databases">
        <authorList>
            <person name="Sun Q."/>
            <person name="Zhou Y."/>
        </authorList>
    </citation>
    <scope>NUCLEOTIDE SEQUENCE</scope>
    <source>
        <strain evidence="11">CGMCC 4.7679</strain>
    </source>
</reference>
<feature type="binding site" evidence="8">
    <location>
        <position position="22"/>
    </location>
    <ligand>
        <name>Mg(2+)</name>
        <dbReference type="ChEBI" id="CHEBI:18420"/>
    </ligand>
</feature>
<dbReference type="SUPFAM" id="SSF56214">
    <property type="entry name" value="4'-phosphopantetheinyl transferase"/>
    <property type="match status" value="1"/>
</dbReference>
<sequence length="205" mass="21488">MTATAPAVEPAAGRRFAGVGVDVLYLGELDRLLRRPRFHRLMYSPGELRTAATLAPARRREFLGGRFAAKEAVGKVLGTGLLCGIPPACIEVRRRADGAPEVRLSGAAARRAAEIGVGHIALSLSHKDELVVAVALGGPGEHPPADEAGTLAAELEAALAAHPTRKEETVAGQGLDRNAAGAPRRRGRALRRSAGRRRPDAAAVR</sequence>
<reference evidence="11" key="1">
    <citation type="journal article" date="2014" name="Int. J. Syst. Evol. Microbiol.">
        <title>Complete genome sequence of Corynebacterium casei LMG S-19264T (=DSM 44701T), isolated from a smear-ripened cheese.</title>
        <authorList>
            <consortium name="US DOE Joint Genome Institute (JGI-PGF)"/>
            <person name="Walter F."/>
            <person name="Albersmeier A."/>
            <person name="Kalinowski J."/>
            <person name="Ruckert C."/>
        </authorList>
    </citation>
    <scope>NUCLEOTIDE SEQUENCE</scope>
    <source>
        <strain evidence="11">CGMCC 4.7679</strain>
    </source>
</reference>
<keyword evidence="3 8" id="KW-0479">Metal-binding</keyword>
<dbReference type="EC" id="2.7.8.7" evidence="8"/>
<evidence type="ECO:0000313" key="12">
    <source>
        <dbReference type="Proteomes" id="UP000658656"/>
    </source>
</evidence>
<keyword evidence="7 8" id="KW-0275">Fatty acid biosynthesis</keyword>
<keyword evidence="8" id="KW-0963">Cytoplasm</keyword>
<evidence type="ECO:0000256" key="7">
    <source>
        <dbReference type="ARBA" id="ARBA00023160"/>
    </source>
</evidence>
<keyword evidence="5 8" id="KW-0460">Magnesium</keyword>
<organism evidence="11 12">
    <name type="scientific">Amycolatopsis bartoniae</name>
    <dbReference type="NCBI Taxonomy" id="941986"/>
    <lineage>
        <taxon>Bacteria</taxon>
        <taxon>Bacillati</taxon>
        <taxon>Actinomycetota</taxon>
        <taxon>Actinomycetes</taxon>
        <taxon>Pseudonocardiales</taxon>
        <taxon>Pseudonocardiaceae</taxon>
        <taxon>Amycolatopsis</taxon>
    </lineage>
</organism>
<comment type="function">
    <text evidence="8">Transfers the 4'-phosphopantetheine moiety from coenzyme A to a Ser of acyl-carrier-protein.</text>
</comment>
<dbReference type="AlphaFoldDB" id="A0A8H9IWI4"/>
<dbReference type="HAMAP" id="MF_00101">
    <property type="entry name" value="AcpS"/>
    <property type="match status" value="1"/>
</dbReference>
<evidence type="ECO:0000256" key="9">
    <source>
        <dbReference type="SAM" id="MobiDB-lite"/>
    </source>
</evidence>
<feature type="region of interest" description="Disordered" evidence="9">
    <location>
        <begin position="162"/>
        <end position="205"/>
    </location>
</feature>
<dbReference type="GO" id="GO:0006633">
    <property type="term" value="P:fatty acid biosynthetic process"/>
    <property type="evidence" value="ECO:0007669"/>
    <property type="project" value="UniProtKB-UniRule"/>
</dbReference>
<accession>A0A8H9IWI4</accession>
<gene>
    <name evidence="8" type="primary">acpS</name>
    <name evidence="11" type="ORF">GCM10017566_50220</name>
</gene>
<protein>
    <recommendedName>
        <fullName evidence="8">Holo-[acyl-carrier-protein] synthase</fullName>
        <shortName evidence="8">Holo-ACP synthase</shortName>
        <ecNumber evidence="8">2.7.8.7</ecNumber>
    </recommendedName>
    <alternativeName>
        <fullName evidence="8">4'-phosphopantetheinyl transferase AcpS</fullName>
    </alternativeName>
</protein>
<comment type="catalytic activity">
    <reaction evidence="8">
        <text>apo-[ACP] + CoA = holo-[ACP] + adenosine 3',5'-bisphosphate + H(+)</text>
        <dbReference type="Rhea" id="RHEA:12068"/>
        <dbReference type="Rhea" id="RHEA-COMP:9685"/>
        <dbReference type="Rhea" id="RHEA-COMP:9690"/>
        <dbReference type="ChEBI" id="CHEBI:15378"/>
        <dbReference type="ChEBI" id="CHEBI:29999"/>
        <dbReference type="ChEBI" id="CHEBI:57287"/>
        <dbReference type="ChEBI" id="CHEBI:58343"/>
        <dbReference type="ChEBI" id="CHEBI:64479"/>
        <dbReference type="EC" id="2.7.8.7"/>
    </reaction>
</comment>
<dbReference type="Gene3D" id="3.90.470.20">
    <property type="entry name" value="4'-phosphopantetheinyl transferase domain"/>
    <property type="match status" value="1"/>
</dbReference>
<proteinExistence type="inferred from homology"/>
<keyword evidence="12" id="KW-1185">Reference proteome</keyword>
<dbReference type="NCBIfam" id="TIGR00556">
    <property type="entry name" value="pantethn_trn"/>
    <property type="match status" value="1"/>
</dbReference>
<dbReference type="InterPro" id="IPR004568">
    <property type="entry name" value="Ppantetheine-prot_Trfase_dom"/>
</dbReference>
<dbReference type="InterPro" id="IPR037143">
    <property type="entry name" value="4-PPantetheinyl_Trfase_dom_sf"/>
</dbReference>
<evidence type="ECO:0000313" key="11">
    <source>
        <dbReference type="EMBL" id="GHF70396.1"/>
    </source>
</evidence>
<dbReference type="RefSeq" id="WP_221216625.1">
    <property type="nucleotide sequence ID" value="NZ_BNAV01000008.1"/>
</dbReference>
<dbReference type="EMBL" id="BNAV01000008">
    <property type="protein sequence ID" value="GHF70396.1"/>
    <property type="molecule type" value="Genomic_DNA"/>
</dbReference>
<name>A0A8H9IWI4_9PSEU</name>
<dbReference type="GO" id="GO:0008897">
    <property type="term" value="F:holo-[acyl-carrier-protein] synthase activity"/>
    <property type="evidence" value="ECO:0007669"/>
    <property type="project" value="UniProtKB-UniRule"/>
</dbReference>
<evidence type="ECO:0000256" key="5">
    <source>
        <dbReference type="ARBA" id="ARBA00022842"/>
    </source>
</evidence>
<evidence type="ECO:0000256" key="6">
    <source>
        <dbReference type="ARBA" id="ARBA00023098"/>
    </source>
</evidence>
<comment type="caution">
    <text evidence="11">The sequence shown here is derived from an EMBL/GenBank/DDBJ whole genome shotgun (WGS) entry which is preliminary data.</text>
</comment>
<evidence type="ECO:0000256" key="4">
    <source>
        <dbReference type="ARBA" id="ARBA00022832"/>
    </source>
</evidence>
<dbReference type="InterPro" id="IPR002582">
    <property type="entry name" value="ACPS"/>
</dbReference>
<evidence type="ECO:0000259" key="10">
    <source>
        <dbReference type="Pfam" id="PF01648"/>
    </source>
</evidence>
<comment type="cofactor">
    <cofactor evidence="8">
        <name>Mg(2+)</name>
        <dbReference type="ChEBI" id="CHEBI:18420"/>
    </cofactor>
</comment>
<keyword evidence="4 8" id="KW-0276">Fatty acid metabolism</keyword>
<dbReference type="GO" id="GO:0000287">
    <property type="term" value="F:magnesium ion binding"/>
    <property type="evidence" value="ECO:0007669"/>
    <property type="project" value="UniProtKB-UniRule"/>
</dbReference>
<dbReference type="Pfam" id="PF01648">
    <property type="entry name" value="ACPS"/>
    <property type="match status" value="1"/>
</dbReference>
<comment type="subcellular location">
    <subcellularLocation>
        <location evidence="8">Cytoplasm</location>
    </subcellularLocation>
</comment>
<keyword evidence="1 8" id="KW-0444">Lipid biosynthesis</keyword>
<dbReference type="GO" id="GO:0005737">
    <property type="term" value="C:cytoplasm"/>
    <property type="evidence" value="ECO:0007669"/>
    <property type="project" value="UniProtKB-SubCell"/>
</dbReference>
<evidence type="ECO:0000256" key="3">
    <source>
        <dbReference type="ARBA" id="ARBA00022723"/>
    </source>
</evidence>
<feature type="binding site" evidence="8">
    <location>
        <position position="71"/>
    </location>
    <ligand>
        <name>Mg(2+)</name>
        <dbReference type="ChEBI" id="CHEBI:18420"/>
    </ligand>
</feature>
<evidence type="ECO:0000256" key="1">
    <source>
        <dbReference type="ARBA" id="ARBA00022516"/>
    </source>
</evidence>
<dbReference type="InterPro" id="IPR008278">
    <property type="entry name" value="4-PPantetheinyl_Trfase_dom"/>
</dbReference>
<feature type="compositionally biased region" description="Basic residues" evidence="9">
    <location>
        <begin position="183"/>
        <end position="196"/>
    </location>
</feature>
<comment type="similarity">
    <text evidence="8">Belongs to the P-Pant transferase superfamily. AcpS family.</text>
</comment>
<evidence type="ECO:0000256" key="2">
    <source>
        <dbReference type="ARBA" id="ARBA00022679"/>
    </source>
</evidence>
<feature type="domain" description="4'-phosphopantetheinyl transferase" evidence="10">
    <location>
        <begin position="18"/>
        <end position="134"/>
    </location>
</feature>
<dbReference type="Proteomes" id="UP000658656">
    <property type="component" value="Unassembled WGS sequence"/>
</dbReference>
<keyword evidence="2 8" id="KW-0808">Transferase</keyword>
<keyword evidence="6 8" id="KW-0443">Lipid metabolism</keyword>
<evidence type="ECO:0000256" key="8">
    <source>
        <dbReference type="HAMAP-Rule" id="MF_00101"/>
    </source>
</evidence>